<dbReference type="EMBL" id="BART01017199">
    <property type="protein sequence ID" value="GAG75546.1"/>
    <property type="molecule type" value="Genomic_DNA"/>
</dbReference>
<dbReference type="SUPFAM" id="SSF47598">
    <property type="entry name" value="Ribbon-helix-helix"/>
    <property type="match status" value="1"/>
</dbReference>
<reference evidence="1" key="1">
    <citation type="journal article" date="2014" name="Front. Microbiol.">
        <title>High frequency of phylogenetically diverse reductive dehalogenase-homologous genes in deep subseafloor sedimentary metagenomes.</title>
        <authorList>
            <person name="Kawai M."/>
            <person name="Futagami T."/>
            <person name="Toyoda A."/>
            <person name="Takaki Y."/>
            <person name="Nishi S."/>
            <person name="Hori S."/>
            <person name="Arai W."/>
            <person name="Tsubouchi T."/>
            <person name="Morono Y."/>
            <person name="Uchiyama I."/>
            <person name="Ito T."/>
            <person name="Fujiyama A."/>
            <person name="Inagaki F."/>
            <person name="Takami H."/>
        </authorList>
    </citation>
    <scope>NUCLEOTIDE SEQUENCE</scope>
    <source>
        <strain evidence="1">Expedition CK06-06</strain>
    </source>
</reference>
<accession>X1BTT5</accession>
<protein>
    <recommendedName>
        <fullName evidence="2">Ribbon-helix-helix protein CopG domain-containing protein</fullName>
    </recommendedName>
</protein>
<dbReference type="GO" id="GO:0006355">
    <property type="term" value="P:regulation of DNA-templated transcription"/>
    <property type="evidence" value="ECO:0007669"/>
    <property type="project" value="InterPro"/>
</dbReference>
<evidence type="ECO:0008006" key="2">
    <source>
        <dbReference type="Google" id="ProtNLM"/>
    </source>
</evidence>
<gene>
    <name evidence="1" type="ORF">S01H4_32811</name>
</gene>
<dbReference type="AlphaFoldDB" id="X1BTT5"/>
<dbReference type="InterPro" id="IPR010985">
    <property type="entry name" value="Ribbon_hlx_hlx"/>
</dbReference>
<sequence length="60" mass="7171">MHIIVLYSILQIMGKMSNITLSIDKENQKKLRDAAKKERRSISQQVIIMMEYYLENKKKK</sequence>
<name>X1BTT5_9ZZZZ</name>
<organism evidence="1">
    <name type="scientific">marine sediment metagenome</name>
    <dbReference type="NCBI Taxonomy" id="412755"/>
    <lineage>
        <taxon>unclassified sequences</taxon>
        <taxon>metagenomes</taxon>
        <taxon>ecological metagenomes</taxon>
    </lineage>
</organism>
<evidence type="ECO:0000313" key="1">
    <source>
        <dbReference type="EMBL" id="GAG75546.1"/>
    </source>
</evidence>
<comment type="caution">
    <text evidence="1">The sequence shown here is derived from an EMBL/GenBank/DDBJ whole genome shotgun (WGS) entry which is preliminary data.</text>
</comment>
<proteinExistence type="predicted"/>